<gene>
    <name evidence="14" type="primary">Mdn1</name>
    <name evidence="14" type="ORF">GALDEA_R11401</name>
</gene>
<dbReference type="InterPro" id="IPR040848">
    <property type="entry name" value="AAA_lid_7"/>
</dbReference>
<dbReference type="FunFam" id="3.40.50.300:FF:000956">
    <property type="entry name" value="Midasin"/>
    <property type="match status" value="1"/>
</dbReference>
<feature type="region of interest" description="Disordered" evidence="12">
    <location>
        <begin position="502"/>
        <end position="527"/>
    </location>
</feature>
<feature type="compositionally biased region" description="Basic and acidic residues" evidence="12">
    <location>
        <begin position="4896"/>
        <end position="4911"/>
    </location>
</feature>
<keyword evidence="7" id="KW-0143">Chaperone</keyword>
<dbReference type="SUPFAM" id="SSF52540">
    <property type="entry name" value="P-loop containing nucleoside triphosphate hydrolases"/>
    <property type="match status" value="6"/>
</dbReference>
<feature type="compositionally biased region" description="Basic and acidic residues" evidence="12">
    <location>
        <begin position="5229"/>
        <end position="5248"/>
    </location>
</feature>
<organism evidence="14 15">
    <name type="scientific">Galbula dea</name>
    <dbReference type="NCBI Taxonomy" id="1109041"/>
    <lineage>
        <taxon>Eukaryota</taxon>
        <taxon>Metazoa</taxon>
        <taxon>Chordata</taxon>
        <taxon>Craniata</taxon>
        <taxon>Vertebrata</taxon>
        <taxon>Euteleostomi</taxon>
        <taxon>Archelosauria</taxon>
        <taxon>Archosauria</taxon>
        <taxon>Dinosauria</taxon>
        <taxon>Saurischia</taxon>
        <taxon>Theropoda</taxon>
        <taxon>Coelurosauria</taxon>
        <taxon>Aves</taxon>
        <taxon>Neognathae</taxon>
        <taxon>Neoaves</taxon>
        <taxon>Telluraves</taxon>
        <taxon>Coraciimorphae</taxon>
        <taxon>Piciformes</taxon>
        <taxon>Galbulidae</taxon>
        <taxon>Galbula</taxon>
    </lineage>
</organism>
<feature type="compositionally biased region" description="Acidic residues" evidence="12">
    <location>
        <begin position="4995"/>
        <end position="5011"/>
    </location>
</feature>
<dbReference type="CDD" id="cd01460">
    <property type="entry name" value="vWA_midasin"/>
    <property type="match status" value="1"/>
</dbReference>
<dbReference type="PANTHER" id="PTHR48103">
    <property type="entry name" value="MIDASIN-RELATED"/>
    <property type="match status" value="1"/>
</dbReference>
<dbReference type="Pfam" id="PF07728">
    <property type="entry name" value="AAA_5"/>
    <property type="match status" value="8"/>
</dbReference>
<dbReference type="GO" id="GO:0005730">
    <property type="term" value="C:nucleolus"/>
    <property type="evidence" value="ECO:0007669"/>
    <property type="project" value="UniProtKB-SubCell"/>
</dbReference>
<dbReference type="InterPro" id="IPR003593">
    <property type="entry name" value="AAA+_ATPase"/>
</dbReference>
<evidence type="ECO:0000256" key="9">
    <source>
        <dbReference type="ARBA" id="ARBA00077000"/>
    </source>
</evidence>
<dbReference type="FunFam" id="3.40.50.300:FF:000142">
    <property type="entry name" value="Midasin"/>
    <property type="match status" value="1"/>
</dbReference>
<feature type="compositionally biased region" description="Acidic residues" evidence="12">
    <location>
        <begin position="4822"/>
        <end position="4832"/>
    </location>
</feature>
<feature type="compositionally biased region" description="Basic and acidic residues" evidence="12">
    <location>
        <begin position="4762"/>
        <end position="4772"/>
    </location>
</feature>
<feature type="non-terminal residue" evidence="14">
    <location>
        <position position="5582"/>
    </location>
</feature>
<dbReference type="GO" id="GO:0000027">
    <property type="term" value="P:ribosomal large subunit assembly"/>
    <property type="evidence" value="ECO:0007669"/>
    <property type="project" value="InterPro"/>
</dbReference>
<dbReference type="SMART" id="SM00382">
    <property type="entry name" value="AAA"/>
    <property type="match status" value="5"/>
</dbReference>
<dbReference type="FunFam" id="3.40.50.300:FF:004709">
    <property type="entry name" value="Midasin"/>
    <property type="match status" value="1"/>
</dbReference>
<feature type="compositionally biased region" description="Acidic residues" evidence="12">
    <location>
        <begin position="4960"/>
        <end position="4972"/>
    </location>
</feature>
<dbReference type="Gene3D" id="3.40.50.300">
    <property type="entry name" value="P-loop containing nucleotide triphosphate hydrolases"/>
    <property type="match status" value="6"/>
</dbReference>
<feature type="region of interest" description="Disordered" evidence="12">
    <location>
        <begin position="3545"/>
        <end position="3571"/>
    </location>
</feature>
<sequence length="5582" mass="632362">MADLRFLLAEPLQLVARRNEKSGAELSRFLAKQIWTQQDRQCILDTLAQLLLDKECTVLIACQVRPILLDLLERNAEAIRAGGQINHDRHERLCVAMSKLVAAHPDVLPFALRYFKNTSPVFQRLFLESSDANTVRYGRRRMKLRDLMEAAYRFLQKEPSVFRELWDWSVCIPLLRSHDTLVRWYTSNCLALVTCMNDEHKLSFLRKIFNPEELIHFRLKLLEESQLQNVEQALLLANPDSTFWQKEKELQYTQGHIVSGDLSANVVAVCGIVLPRLQLVSEEQENNSSHFVLVESAFTNLQNLAMAVAYQSPVLLEGPIGCGKTSLIEYLAAVTGRAKPPHILKVQLGDQTDSKTLLGMYRCTDVPGEFVWQPGTLTQAVTKGHWILLEDIDYAPLDVISVLIPLLEKRELLIPGRGDCFKVASGFQFFATRRIFSCGGGWYRQQSSHAALLDKYWTKIHLDNMSKGELKEVLQRRYPNLSLVTDHLLEIYIHLAGDKYETSGNSAAGSRQIAEDSAEARSENKKPNLEGRELSLRDLLNWCSRVAYNFDSNSSTTAVNIFQEALDCFTAMLSDQGSRQKMAKVIGSKLNISKKKVEFFCGLYKPEILIREQEVSVGRVLLKRKQTQTLTVQRAKQTFAATRPSAVLIEQLAVCVVKGEPVLLVGETGTGKTSTVQYLAHITGHRLRVINMNQQSDTADLLGGYKPVDNKLIWLPLREAFEELFSQTFSRKKNQTFLGHIQTCYRQKRWQDLLKLMQHIHKSAVNKEAKENESGSPLKEKWEAFGLKLNHAHQQMKMTENALLFAFVEGTLAQAVKKGEWILLDEINLAAAETLECLSGLLEGSSGSLVLLDRGDTEPLVRHRDFRLFACMNPATDVGKRNLPLGIRNRFTELYVEELRNEGDLQVLIMDYLRGLNVNKNTVQGIVNFYLAVRKEAETKLVDGTGHRPHYSLRTLCRALRFAASNPCSSIPRSLYEGFCLSFLTQLDRGSHPVVQKLICQHIVSGNIKSLLKQQIPKPQGGRFILIEGYWISAGDKEPAVDETYVLTPSVKLNLKDIARVVSAGTHPVLIQGETSVGKTSLIRWLAAATGNHCVRINNHEHTDIQEYIGCYTSDSSGKLVFKEGILIDAMRKGYWIVLDELNLAPTDVLEALNRLLDDNRELFVTETQEVVRAHPRFMLFATQNPPGLYGGRKVLSRAFRNRFVELHFDELPSAELETILHKRCSLPPSYCSKLVKVMLDLQSYRRGSTVFAGKHGFITLRDLFRWAERYRLAEQLEKEYDWLQHLANDGFMLLAGRVRKQEEVDVIQSVLEKHFKKKIHPESLFSGESVKKLLAKSSTWMSVMDRDFNHVVWTEGMRRLAILVGRALEFGEPVLLVGDTGCGKTTICQIFAALADQKLYSVNCHLHMETSDFLGGLRPVRQRSKDQEESDGSRLFEWCDGPLVLAMKEEGFFLLDEISLADDSVLERLNSVLEAEKTLVLAEKGGQDDEENEVELLVAGKKFRILATMNPGGDFGKKELSPALRNRFTEIWCPQSNGRDDLIQIVKHNLHPGLSLGGINHQGADIAELMMDFVEWLTTQEFGRQCILSVRDVLSWVSFMNVTVQDEELKSVKECSLFYISPLMAFVHAACLVYIDGIGSGTTSCSADTALLAREKCLTFLCEKMSQFLELTDGQKNELKIYDRTKEKEFVWMDNFMGIHPFFIPRGKRLCGSPILQRNSITDYALNAGTTAVNAQRLLRALQLNKPILLEGSPGVGKTSLVAALAKASGNCLVRINLSEQTDVTDLFGTDLPVEGGKGGEFAWRDGPLLAALKAGHWIVLDELNLASQSVLEGLNACFDHRAEIYVPELGMNFRVQHKATKIFGCQNPYRQGGGRKGLPRSFLNRFTQASIFVYVDPLSAEDMEFIGNTLFPAIDKSIIAKMVAFNNKIDEEVMAEKKWGQKGGPWEFNLRDLFRWCQLMLVDQSPGCYDPGQHVFLVYGERMRTREDKEKVMSVFKDIFGLEAAVYTGTREFHITPYNVQIGYSVLSRGNYIPCPGRNLSLLHHSLQSLESIMKCVHMSWMVILVGPAAVGKTSLVELLAHLTGHRLRIMAMNSAMDTTELLGGFEQVDLNRPWQHLLDKVESVVSTLVRDSLLLTEICADDAELVLRAWSNFILNCKPRSLGEGDRSVTAELVSKLEGILVLTQRLNNKINSYSKAEFAHLVEEFCRFKLQQAQAADHNSHGTFEWVDGMLVQALQSGDWLLMDNVNFCNPSVLDRLNALLEPGGVLTMSERGVIDGTIPTITPHPNFRLFLSMDPAHGEISRAMRNRGVEIYIPGENDGNVLDSLDLKLLLHGLGLVGDSICDALMAVHSETRAAIAGSVSSLSPLLQAAVLIVQQIQRGLGLAKSFYRACWEVYGHSQQLQINQQLVLELVTKHASSLASHETWGNSLLAVGLWPDSLPTGLFAAEDSLLSTVQSDAQVLMYCLNRLNLKNCRTLPLTLQDLQKIMQSTNPESLKFSPVEIDANWMDKMEVLQASVKLFIEKATNQDWTLRVKWLNSLAKNLPQGLDPVRIQLEAGAAALGSFYASPLSSGVSNMIKLLQPTMTDEHVMPLDPRWNVQFLDIIRNSMNFDTEMEHTDQLLILLKSVANRAVLFLDREKRSYTEKNLITSKKPRSSVLRMSLDFHKDPGSYNCLPHAVVVNLAPFFELWDAFVFHWVKSTQVALSDDDMHDILYCLLWRDRFWAVSDTLTVDSAGLALLSLHWHWVMKHLIDRIPQMLIGSDQHKVSKEIQSVSQQIQSCLANPTVISANTKLLQKSLGRPLPFKDKLGMECFSQLKVLSKPLNILELRLAFGESRWQEKMHCLKVAATGWKMKKALLQADGLIIRANHLEDVSLGQLKIFLKAVHSQLRAEGIRYSHTEERFSEDSISSQLDPTLLNQLRSRVQLWPAMEHIGVLWQYKLTADYVAKASARRKNCSQDLSVYSDLVQLIAFSLKLTPAASHQLSGLWHLLHLNEISPEEMSVLTSQLVNAALASFWSSTFTTDPDYWLTWRPLPATEENNSSKSHMTCSMKGPGVLTRAIFSKCFFEILTSSSKTSQWDVNGLPVLSSSHVTLGEWMERAQQLHEVSTALWTNLAVSSVVDFRHTDARLQGIMFSRLLSALVDLVPVDLQEEFLESCEKLCLKDPVAYEYLLKMLRNMTDQELLPKEFLFLLLTCLQQFSGEGLKELPETAWRGSLWVNIGLVQIQMWLPQTRFDPAVKREYKLKYVKEELYQLECEWKTNDFSSQLHTGKSIEDETVSSYIHPHLRLLHERMQRLKEQISNLSRKKAFRPPAPSFDCFYQEAHQYSTSIARVSAVRDLLARLLQFLHGQRPKSLQAIQNLLNEEASWQQSHHQFRKHLAEEYAAFPDAIVPLQAAILQLQHGMRLVASEVYAALKSFVCPADLTNLLTSLLAFPSVGHAFPTHLARAEILCSVNSVEVLHGLKKFSLKHSEGEAEGAEQPCPTVEQLLVNALLHLQCHVIARGEMDQKSLQLFRHLCQAIVNEWDEQERRAQEQEAMQHSLYRYRSKSHGKGQSEEEEEEEEFRRRFPFHEKDFEDITAQPSLEEKMETEDLLEDHLEVDRALLSKSSMQAVMMVHQQLCLNFARSLWYQHSLPSHQAKRYFSTFVSCYQTGACLVSQFYPLIGAEMNDSLLGSQLLVSTLLHNTFFEELASDLVLQQDGPYDFYQHPNIQQVRQCQPVLDGFAKEVNRLLQEWPEHPVLVQLLVVVDRIQSFPLSSPLSKFLNGLEILLAKAQDWEENASRALSLRKHLDVVTQLIIQWRRLELNCWSVSLDNIMKQHVQKSTKHWFSIYQMIEKYVQEQTEASTEEAEQMDLKTLLSTLQAFIEGSTLGEFHARLQALLVFHCHVLLMPQVAEKDVLCSILWNLHNYYKQFSECVEARITELRQPIEKELKDFVKISKWNDVSFWAIKQSVEKIRRTLFKFMKKFEAVLGEPCRPALVEIGKEEQLDCLEKQEESENKETKVQRLNNTLRKILSSRTGVAERVLPEECLDGIPFHTESLQHRLPKLTKRMKKMCAAVTENNSFLSLVENLEQFTGGIIDSVVELQNLTFDQTADKEKQKSEAKHIQMQKQRALADLFKSLAKTGLSYRKGLSWSRSRGYQEILYLRPLDLHCALSGADCTHELDGILLTEISSAWDGCQKYFYRALARHSRLQTALLAPAKDIGLGSIERCKGFSAHLMQMLVRQRQSLTALTEQWIFLRNLLSCMQEIDSRLTADREYNVAFPPQNSVQHWTDKLQQLSMQCVMVLEELSWFMQCCPKEELTNSSAKERTDVKTTMFQSSGPEIGNVCMGIPDLIPPELKYLTPVTPEELPPGCRMRNKDQLWLQVATQLTAMLANVKAMKAEVDRRRQQSFETLFYSWRDFEVCTSAMSCLLEVSAQLQGIESLFLPNGEGRQAASQMALIRSLKYIQEVVNVTSADFVAWRTQLLTSTSNVSGKEQSGEEFVEHFSAKVETVIRGVLYAIQCLVERKEEGGKEKENSPEENEDAASFDVIKAGHITKLLDEDLSADLDSLHVQKTISAVSELLENLKSYGEDYTSDKHKFFNQCCYLLVRLKPMLCKYSDLILFYLTVSLASHRSTGKLLSVLTSIFTELAQKGFCLPKELLEDEAGEGATQFHDYEDGGIGDGEGKKDVSDKIESEDQAKDSFQKGEEKEKEDQDSKPDIEGEDNAIEMSEDFEGKMHDGEQEKKENDDKSDEEEELDKQMGNLDNAEADEKLDERLWGDEDDDDDEDASSKTEENGPGMDEEDSELVAKDDNLGRGNKDNKNQPPKGEEEEQQEDDSGNQEKIHEQIDEREYDENEVDPYHGRQEEQPEVEPLDLPDNLNLESDEKGDEEEEDEDEENAFELDEKPVDLSEAGKTEEQNEEDAGETEGEDRDAEPAEEGISEDKEKEEEGDKDADDQEENAGNTEDAAEEEEEDSQPPDEEKKESADDKGVPAADQGLQPQEEEDKDNLEMDEQIPESEERMEHETQGQTGQENLQSDSAVELAGEASERDQSKEEYGSGASSANQSEGHESTRMARMASQKQSRKKTQSFKRKPGQADNERSMGDHNEHIHKRLRTIEPSSEAKQDTSQPRQNVEEADAFEHIKEASECYDAQTYDVASKEQEKPIMPLEEREEGDSEDAAMETEMQNNEDLIAVDTEELKPEKKKSTATKTPGQGETEPEIQTSDSENVNDSTTEKLPEVTEEKAERSKDSTIHTAPQFLMAAPQHIIRDPEELRKELERQLEAWHTQQAGTPDEEKEAAQLWQRYLALTAPLSQQLCEQLRLILEPTQAAKLKGDYRTGKRLNMRKVIPYIASQFRKDKIWLRRTKPSKRQYQICLAIDDSSSMIDNHSKQLAYESLAVIGNALALLEVGQIAVCSFGETVQLLHPFQEQFSDQSGTRILRLCKFQQKKTRIAQFLESSANMFAAAQQLSQNIHPETAQLLLIVSDGRGLFLEGKERVAAAVQAAQDANIFVIFVVLDNPNSRDSILDIKVPIFKGPGELPEIRSYMEEFPFPFYMILRDVNALPETLSDALRQWFELVTASDTL</sequence>
<feature type="compositionally biased region" description="Basic and acidic residues" evidence="12">
    <location>
        <begin position="4800"/>
        <end position="4815"/>
    </location>
</feature>
<feature type="compositionally biased region" description="Basic and acidic residues" evidence="12">
    <location>
        <begin position="5093"/>
        <end position="5103"/>
    </location>
</feature>
<evidence type="ECO:0000256" key="7">
    <source>
        <dbReference type="ARBA" id="ARBA00023186"/>
    </source>
</evidence>
<comment type="caution">
    <text evidence="14">The sequence shown here is derived from an EMBL/GenBank/DDBJ whole genome shotgun (WGS) entry which is preliminary data.</text>
</comment>
<dbReference type="GO" id="GO:0016887">
    <property type="term" value="F:ATP hydrolysis activity"/>
    <property type="evidence" value="ECO:0007669"/>
    <property type="project" value="InterPro"/>
</dbReference>
<dbReference type="InterPro" id="IPR002035">
    <property type="entry name" value="VWF_A"/>
</dbReference>
<feature type="compositionally biased region" description="Acidic residues" evidence="12">
    <location>
        <begin position="5166"/>
        <end position="5177"/>
    </location>
</feature>
<dbReference type="PIRSF" id="PIRSF010340">
    <property type="entry name" value="Midasin"/>
    <property type="match status" value="1"/>
</dbReference>
<keyword evidence="5" id="KW-0547">Nucleotide-binding</keyword>
<dbReference type="FunFam" id="3.40.50.300:FF:004550">
    <property type="entry name" value="Midasin"/>
    <property type="match status" value="1"/>
</dbReference>
<comment type="subcellular location">
    <subcellularLocation>
        <location evidence="1">Nucleus</location>
        <location evidence="1">Nucleolus</location>
    </subcellularLocation>
    <subcellularLocation>
        <location evidence="2">Nucleus</location>
        <location evidence="2">Nucleoplasm</location>
    </subcellularLocation>
</comment>
<dbReference type="GO" id="GO:0000055">
    <property type="term" value="P:ribosomal large subunit export from nucleus"/>
    <property type="evidence" value="ECO:0007669"/>
    <property type="project" value="TreeGrafter"/>
</dbReference>
<dbReference type="Pfam" id="PF17867">
    <property type="entry name" value="AAA_lid_7"/>
    <property type="match status" value="3"/>
</dbReference>
<feature type="region of interest" description="Disordered" evidence="12">
    <location>
        <begin position="4664"/>
        <end position="5251"/>
    </location>
</feature>
<feature type="compositionally biased region" description="Acidic residues" evidence="12">
    <location>
        <begin position="4944"/>
        <end position="4953"/>
    </location>
</feature>
<evidence type="ECO:0000256" key="10">
    <source>
        <dbReference type="ARBA" id="ARBA00078835"/>
    </source>
</evidence>
<feature type="compositionally biased region" description="Polar residues" evidence="12">
    <location>
        <begin position="5021"/>
        <end position="5033"/>
    </location>
</feature>
<feature type="non-terminal residue" evidence="14">
    <location>
        <position position="1"/>
    </location>
</feature>
<dbReference type="GO" id="GO:0005654">
    <property type="term" value="C:nucleoplasm"/>
    <property type="evidence" value="ECO:0007669"/>
    <property type="project" value="UniProtKB-SubCell"/>
</dbReference>
<accession>A0A7K9SZF0</accession>
<feature type="compositionally biased region" description="Basic and acidic residues" evidence="12">
    <location>
        <begin position="518"/>
        <end position="527"/>
    </location>
</feature>
<feature type="compositionally biased region" description="Acidic residues" evidence="12">
    <location>
        <begin position="4879"/>
        <end position="4895"/>
    </location>
</feature>
<feature type="compositionally biased region" description="Basic and acidic residues" evidence="12">
    <location>
        <begin position="5041"/>
        <end position="5051"/>
    </location>
</feature>
<evidence type="ECO:0000256" key="3">
    <source>
        <dbReference type="ARBA" id="ARBA00007188"/>
    </source>
</evidence>
<evidence type="ECO:0000256" key="11">
    <source>
        <dbReference type="ARBA" id="ARBA00080517"/>
    </source>
</evidence>
<dbReference type="FunFam" id="3.40.50.300:FF:000582">
    <property type="entry name" value="Midasin"/>
    <property type="match status" value="1"/>
</dbReference>
<keyword evidence="15" id="KW-1185">Reference proteome</keyword>
<dbReference type="GO" id="GO:0005524">
    <property type="term" value="F:ATP binding"/>
    <property type="evidence" value="ECO:0007669"/>
    <property type="project" value="UniProtKB-KW"/>
</dbReference>
<evidence type="ECO:0000256" key="6">
    <source>
        <dbReference type="ARBA" id="ARBA00022840"/>
    </source>
</evidence>
<dbReference type="FunFam" id="3.40.50.410:FF:000028">
    <property type="entry name" value="Midasin"/>
    <property type="match status" value="1"/>
</dbReference>
<feature type="compositionally biased region" description="Basic and acidic residues" evidence="12">
    <location>
        <begin position="4726"/>
        <end position="4741"/>
    </location>
</feature>
<dbReference type="InterPro" id="IPR027417">
    <property type="entry name" value="P-loop_NTPase"/>
</dbReference>
<dbReference type="GO" id="GO:0030687">
    <property type="term" value="C:preribosome, large subunit precursor"/>
    <property type="evidence" value="ECO:0007669"/>
    <property type="project" value="TreeGrafter"/>
</dbReference>
<dbReference type="InterPro" id="IPR036465">
    <property type="entry name" value="vWFA_dom_sf"/>
</dbReference>
<keyword evidence="8" id="KW-0539">Nucleus</keyword>
<feature type="compositionally biased region" description="Basic and acidic residues" evidence="12">
    <location>
        <begin position="4833"/>
        <end position="4843"/>
    </location>
</feature>
<protein>
    <recommendedName>
        <fullName evidence="4">Midasin</fullName>
    </recommendedName>
    <alternativeName>
        <fullName evidence="10 11">Dynein-related AAA-ATPase MDN1</fullName>
    </alternativeName>
    <alternativeName>
        <fullName evidence="9">MIDAS-containing protein</fullName>
    </alternativeName>
</protein>
<evidence type="ECO:0000313" key="14">
    <source>
        <dbReference type="EMBL" id="NXI40771.1"/>
    </source>
</evidence>
<dbReference type="FunFam" id="3.40.50.300:FF:000919">
    <property type="entry name" value="Midasin"/>
    <property type="match status" value="1"/>
</dbReference>
<feature type="compositionally biased region" description="Basic residues" evidence="12">
    <location>
        <begin position="5077"/>
        <end position="5089"/>
    </location>
</feature>
<evidence type="ECO:0000256" key="2">
    <source>
        <dbReference type="ARBA" id="ARBA00004642"/>
    </source>
</evidence>
<evidence type="ECO:0000259" key="13">
    <source>
        <dbReference type="PROSITE" id="PS50234"/>
    </source>
</evidence>
<dbReference type="OrthoDB" id="422220at2759"/>
<dbReference type="InterPro" id="IPR012099">
    <property type="entry name" value="Midasin"/>
</dbReference>
<dbReference type="Proteomes" id="UP000566440">
    <property type="component" value="Unassembled WGS sequence"/>
</dbReference>
<evidence type="ECO:0000256" key="1">
    <source>
        <dbReference type="ARBA" id="ARBA00004604"/>
    </source>
</evidence>
<evidence type="ECO:0000256" key="12">
    <source>
        <dbReference type="SAM" id="MobiDB-lite"/>
    </source>
</evidence>
<proteinExistence type="inferred from homology"/>
<comment type="similarity">
    <text evidence="3">Belongs to the midasin family.</text>
</comment>
<feature type="compositionally biased region" description="Acidic residues" evidence="12">
    <location>
        <begin position="4714"/>
        <end position="4725"/>
    </location>
</feature>
<dbReference type="Pfam" id="PF17865">
    <property type="entry name" value="AAA_lid_5"/>
    <property type="match status" value="1"/>
</dbReference>
<name>A0A7K9SZF0_9PICI</name>
<evidence type="ECO:0000256" key="4">
    <source>
        <dbReference type="ARBA" id="ARBA00017143"/>
    </source>
</evidence>
<dbReference type="EMBL" id="VWZX01005103">
    <property type="protein sequence ID" value="NXI40771.1"/>
    <property type="molecule type" value="Genomic_DNA"/>
</dbReference>
<feature type="compositionally biased region" description="Polar residues" evidence="12">
    <location>
        <begin position="5204"/>
        <end position="5228"/>
    </location>
</feature>
<reference evidence="14 15" key="1">
    <citation type="submission" date="2019-09" db="EMBL/GenBank/DDBJ databases">
        <title>Bird 10,000 Genomes (B10K) Project - Family phase.</title>
        <authorList>
            <person name="Zhang G."/>
        </authorList>
    </citation>
    <scope>NUCLEOTIDE SEQUENCE [LARGE SCALE GENOMIC DNA]</scope>
    <source>
        <strain evidence="14">B10K-DU-001-62</strain>
        <tissue evidence="14">Muscle</tissue>
    </source>
</reference>
<dbReference type="PANTHER" id="PTHR48103:SF2">
    <property type="entry name" value="MIDASIN"/>
    <property type="match status" value="1"/>
</dbReference>
<dbReference type="SUPFAM" id="SSF53300">
    <property type="entry name" value="vWA-like"/>
    <property type="match status" value="1"/>
</dbReference>
<feature type="compositionally biased region" description="Acidic residues" evidence="12">
    <location>
        <begin position="4912"/>
        <end position="4934"/>
    </location>
</feature>
<dbReference type="SMART" id="SM00327">
    <property type="entry name" value="VWA"/>
    <property type="match status" value="1"/>
</dbReference>
<dbReference type="PROSITE" id="PS50234">
    <property type="entry name" value="VWFA"/>
    <property type="match status" value="1"/>
</dbReference>
<evidence type="ECO:0000256" key="5">
    <source>
        <dbReference type="ARBA" id="ARBA00022741"/>
    </source>
</evidence>
<keyword evidence="6" id="KW-0067">ATP-binding</keyword>
<evidence type="ECO:0000256" key="8">
    <source>
        <dbReference type="ARBA" id="ARBA00023242"/>
    </source>
</evidence>
<evidence type="ECO:0000313" key="15">
    <source>
        <dbReference type="Proteomes" id="UP000566440"/>
    </source>
</evidence>
<dbReference type="InterPro" id="IPR041190">
    <property type="entry name" value="Midasin_AAA_lid_5"/>
</dbReference>
<dbReference type="InterPro" id="IPR011704">
    <property type="entry name" value="ATPase_dyneun-rel_AAA"/>
</dbReference>
<dbReference type="CDD" id="cd00009">
    <property type="entry name" value="AAA"/>
    <property type="match status" value="2"/>
</dbReference>
<feature type="domain" description="VWFA" evidence="13">
    <location>
        <begin position="5370"/>
        <end position="5569"/>
    </location>
</feature>
<dbReference type="Gene3D" id="3.40.50.410">
    <property type="entry name" value="von Willebrand factor, type A domain"/>
    <property type="match status" value="1"/>
</dbReference>
<feature type="compositionally biased region" description="Basic and acidic residues" evidence="12">
    <location>
        <begin position="4973"/>
        <end position="4984"/>
    </location>
</feature>
<feature type="compositionally biased region" description="Basic and acidic residues" evidence="12">
    <location>
        <begin position="4676"/>
        <end position="4713"/>
    </location>
</feature>